<keyword evidence="12" id="KW-0645">Protease</keyword>
<feature type="domain" description="Peptidase S11 D-alanyl-D-alanine carboxypeptidase A N-terminal" evidence="11">
    <location>
        <begin position="28"/>
        <end position="266"/>
    </location>
</feature>
<evidence type="ECO:0000256" key="9">
    <source>
        <dbReference type="RuleBase" id="RU004016"/>
    </source>
</evidence>
<dbReference type="GO" id="GO:0006508">
    <property type="term" value="P:proteolysis"/>
    <property type="evidence" value="ECO:0007669"/>
    <property type="project" value="InterPro"/>
</dbReference>
<dbReference type="Proteomes" id="UP000305222">
    <property type="component" value="Unassembled WGS sequence"/>
</dbReference>
<evidence type="ECO:0000256" key="3">
    <source>
        <dbReference type="ARBA" id="ARBA00022801"/>
    </source>
</evidence>
<dbReference type="GO" id="GO:0009252">
    <property type="term" value="P:peptidoglycan biosynthetic process"/>
    <property type="evidence" value="ECO:0007669"/>
    <property type="project" value="UniProtKB-KW"/>
</dbReference>
<dbReference type="SUPFAM" id="SSF56601">
    <property type="entry name" value="beta-lactamase/transpeptidase-like"/>
    <property type="match status" value="1"/>
</dbReference>
<feature type="chain" id="PRO_5020662290" evidence="10">
    <location>
        <begin position="29"/>
        <end position="266"/>
    </location>
</feature>
<evidence type="ECO:0000256" key="8">
    <source>
        <dbReference type="PIRSR" id="PIRSR618044-2"/>
    </source>
</evidence>
<accession>A0A4V6X6T8</accession>
<gene>
    <name evidence="12" type="ORF">FC699_26375</name>
</gene>
<reference evidence="12 13" key="1">
    <citation type="journal article" date="2019" name="Environ. Microbiol.">
        <title>An active ?-lactamase is a part of an orchestrated cell wall stress resistance network of Bacillus subtilis and related rhizosphere species.</title>
        <authorList>
            <person name="Bucher T."/>
            <person name="Keren-Paz A."/>
            <person name="Hausser J."/>
            <person name="Olender T."/>
            <person name="Cytryn E."/>
            <person name="Kolodkin-Gal I."/>
        </authorList>
    </citation>
    <scope>NUCLEOTIDE SEQUENCE [LARGE SCALE GENOMIC DNA]</scope>
    <source>
        <strain evidence="12 13">I5</strain>
    </source>
</reference>
<feature type="non-terminal residue" evidence="12">
    <location>
        <position position="266"/>
    </location>
</feature>
<feature type="signal peptide" evidence="10">
    <location>
        <begin position="1"/>
        <end position="28"/>
    </location>
</feature>
<proteinExistence type="inferred from homology"/>
<keyword evidence="4" id="KW-0133">Cell shape</keyword>
<feature type="active site" evidence="7">
    <location>
        <position position="129"/>
    </location>
</feature>
<dbReference type="AlphaFoldDB" id="A0A4V6X6T8"/>
<dbReference type="InterPro" id="IPR001967">
    <property type="entry name" value="Peptidase_S11_N"/>
</dbReference>
<organism evidence="12 13">
    <name type="scientific">Bacillus wiedmannii</name>
    <dbReference type="NCBI Taxonomy" id="1890302"/>
    <lineage>
        <taxon>Bacteria</taxon>
        <taxon>Bacillati</taxon>
        <taxon>Bacillota</taxon>
        <taxon>Bacilli</taxon>
        <taxon>Bacillales</taxon>
        <taxon>Bacillaceae</taxon>
        <taxon>Bacillus</taxon>
        <taxon>Bacillus cereus group</taxon>
    </lineage>
</organism>
<evidence type="ECO:0000256" key="5">
    <source>
        <dbReference type="ARBA" id="ARBA00022984"/>
    </source>
</evidence>
<keyword evidence="6" id="KW-0961">Cell wall biogenesis/degradation</keyword>
<dbReference type="GO" id="GO:0008360">
    <property type="term" value="P:regulation of cell shape"/>
    <property type="evidence" value="ECO:0007669"/>
    <property type="project" value="UniProtKB-KW"/>
</dbReference>
<comment type="caution">
    <text evidence="12">The sequence shown here is derived from an EMBL/GenBank/DDBJ whole genome shotgun (WGS) entry which is preliminary data.</text>
</comment>
<keyword evidence="2 10" id="KW-0732">Signal</keyword>
<dbReference type="InterPro" id="IPR012338">
    <property type="entry name" value="Beta-lactam/transpept-like"/>
</dbReference>
<feature type="active site" description="Acyl-ester intermediate" evidence="7">
    <location>
        <position position="65"/>
    </location>
</feature>
<feature type="active site" description="Proton acceptor" evidence="7">
    <location>
        <position position="68"/>
    </location>
</feature>
<evidence type="ECO:0000313" key="12">
    <source>
        <dbReference type="EMBL" id="TKI89283.1"/>
    </source>
</evidence>
<feature type="binding site" evidence="8">
    <location>
        <position position="254"/>
    </location>
    <ligand>
        <name>substrate</name>
    </ligand>
</feature>
<dbReference type="PRINTS" id="PR00725">
    <property type="entry name" value="DADACBPTASE1"/>
</dbReference>
<evidence type="ECO:0000259" key="11">
    <source>
        <dbReference type="Pfam" id="PF00768"/>
    </source>
</evidence>
<protein>
    <submittedName>
        <fullName evidence="12">D-alanyl-D-alanine carboxypeptidase</fullName>
    </submittedName>
</protein>
<evidence type="ECO:0000313" key="13">
    <source>
        <dbReference type="Proteomes" id="UP000305222"/>
    </source>
</evidence>
<name>A0A4V6X6T8_9BACI</name>
<dbReference type="GO" id="GO:0009002">
    <property type="term" value="F:serine-type D-Ala-D-Ala carboxypeptidase activity"/>
    <property type="evidence" value="ECO:0007669"/>
    <property type="project" value="InterPro"/>
</dbReference>
<keyword evidence="5" id="KW-0573">Peptidoglycan synthesis</keyword>
<dbReference type="Pfam" id="PF00768">
    <property type="entry name" value="Peptidase_S11"/>
    <property type="match status" value="1"/>
</dbReference>
<dbReference type="EMBL" id="SZON01001920">
    <property type="protein sequence ID" value="TKI89283.1"/>
    <property type="molecule type" value="Genomic_DNA"/>
</dbReference>
<comment type="similarity">
    <text evidence="1 9">Belongs to the peptidase S11 family.</text>
</comment>
<keyword evidence="3" id="KW-0378">Hydrolase</keyword>
<evidence type="ECO:0000256" key="2">
    <source>
        <dbReference type="ARBA" id="ARBA00022729"/>
    </source>
</evidence>
<sequence length="266" mass="29502">MFYKKFIVIVTVLTLFCSIIVTSGRATAETAPVLDVEAGSAILVEANSGKILYEKNADESLAIASMTKMMSEYLVHEAVDKGKLKWDQKVKISEYAYKISQDRSLSNVPLENGGSYTVKELYEAMAIYSANGATIALVEQIAGKEINFVKMMNDKSKEFGMKDYKFVNSTGLTNQDLKGYHLEGTTLDEKNKMSARDCAILAQRLIQDFPQILNTAKIPKKTFQEGGKYPIDMANFNWMLKGLIKQYEGVDGLKTGTTPEAGDCFT</sequence>
<evidence type="ECO:0000256" key="1">
    <source>
        <dbReference type="ARBA" id="ARBA00007164"/>
    </source>
</evidence>
<evidence type="ECO:0000256" key="7">
    <source>
        <dbReference type="PIRSR" id="PIRSR618044-1"/>
    </source>
</evidence>
<evidence type="ECO:0000256" key="6">
    <source>
        <dbReference type="ARBA" id="ARBA00023316"/>
    </source>
</evidence>
<evidence type="ECO:0000256" key="4">
    <source>
        <dbReference type="ARBA" id="ARBA00022960"/>
    </source>
</evidence>
<dbReference type="InterPro" id="IPR018044">
    <property type="entry name" value="Peptidase_S11"/>
</dbReference>
<dbReference type="PANTHER" id="PTHR21581:SF11">
    <property type="entry name" value="D-ALANYL-D-ALANINE CARBOXYPEPTIDASE DACA"/>
    <property type="match status" value="1"/>
</dbReference>
<dbReference type="Gene3D" id="3.40.710.10">
    <property type="entry name" value="DD-peptidase/beta-lactamase superfamily"/>
    <property type="match status" value="1"/>
</dbReference>
<dbReference type="PANTHER" id="PTHR21581">
    <property type="entry name" value="D-ALANYL-D-ALANINE CARBOXYPEPTIDASE"/>
    <property type="match status" value="1"/>
</dbReference>
<keyword evidence="12" id="KW-0121">Carboxypeptidase</keyword>
<evidence type="ECO:0000256" key="10">
    <source>
        <dbReference type="SAM" id="SignalP"/>
    </source>
</evidence>
<dbReference type="GO" id="GO:0071555">
    <property type="term" value="P:cell wall organization"/>
    <property type="evidence" value="ECO:0007669"/>
    <property type="project" value="UniProtKB-KW"/>
</dbReference>